<proteinExistence type="predicted"/>
<dbReference type="Gene3D" id="3.40.50.150">
    <property type="entry name" value="Vaccinia Virus protein VP39"/>
    <property type="match status" value="1"/>
</dbReference>
<gene>
    <name evidence="1" type="ORF">CFN78_16260</name>
</gene>
<keyword evidence="1" id="KW-0489">Methyltransferase</keyword>
<keyword evidence="1" id="KW-0808">Transferase</keyword>
<dbReference type="InterPro" id="IPR029063">
    <property type="entry name" value="SAM-dependent_MTases_sf"/>
</dbReference>
<dbReference type="GO" id="GO:0032259">
    <property type="term" value="P:methylation"/>
    <property type="evidence" value="ECO:0007669"/>
    <property type="project" value="UniProtKB-KW"/>
</dbReference>
<name>A0A263D3R3_9PSEU</name>
<dbReference type="EMBL" id="NKYE01000009">
    <property type="protein sequence ID" value="OZM72096.1"/>
    <property type="molecule type" value="Genomic_DNA"/>
</dbReference>
<dbReference type="InParanoid" id="A0A263D3R3"/>
<dbReference type="OrthoDB" id="116799at2"/>
<dbReference type="Proteomes" id="UP000242444">
    <property type="component" value="Unassembled WGS sequence"/>
</dbReference>
<dbReference type="AlphaFoldDB" id="A0A263D3R3"/>
<dbReference type="RefSeq" id="WP_094863667.1">
    <property type="nucleotide sequence ID" value="NZ_NKYE01000009.1"/>
</dbReference>
<dbReference type="InterPro" id="IPR008715">
    <property type="entry name" value="SAM-MeTfrase_NodS-like"/>
</dbReference>
<dbReference type="SUPFAM" id="SSF53335">
    <property type="entry name" value="S-adenosyl-L-methionine-dependent methyltransferases"/>
    <property type="match status" value="1"/>
</dbReference>
<evidence type="ECO:0000313" key="1">
    <source>
        <dbReference type="EMBL" id="OZM72096.1"/>
    </source>
</evidence>
<accession>A0A263D3R3</accession>
<comment type="caution">
    <text evidence="1">The sequence shown here is derived from an EMBL/GenBank/DDBJ whole genome shotgun (WGS) entry which is preliminary data.</text>
</comment>
<protein>
    <submittedName>
        <fullName evidence="1">SAM-dependent methyltransferase</fullName>
    </submittedName>
</protein>
<organism evidence="1 2">
    <name type="scientific">Amycolatopsis antarctica</name>
    <dbReference type="NCBI Taxonomy" id="1854586"/>
    <lineage>
        <taxon>Bacteria</taxon>
        <taxon>Bacillati</taxon>
        <taxon>Actinomycetota</taxon>
        <taxon>Actinomycetes</taxon>
        <taxon>Pseudonocardiales</taxon>
        <taxon>Pseudonocardiaceae</taxon>
        <taxon>Amycolatopsis</taxon>
    </lineage>
</organism>
<dbReference type="CDD" id="cd02440">
    <property type="entry name" value="AdoMet_MTases"/>
    <property type="match status" value="1"/>
</dbReference>
<dbReference type="GO" id="GO:0008757">
    <property type="term" value="F:S-adenosylmethionine-dependent methyltransferase activity"/>
    <property type="evidence" value="ECO:0007669"/>
    <property type="project" value="InterPro"/>
</dbReference>
<sequence>MNPAVPRAYFDRMYAGSPDPWGLAERWYERRKYDCSLAALPRRRYRSGFEPGCSVGVLSARLADRCDRLLAVDPVPAAVGQAADRLAGHPHARAGELTVPGEWPEERFDLIVVSELAYYLDEDGRAALWARAAGSLEPDGTLLAVHWRPRVPGYAADGDQVHRELARQESFRWAGGHQDPDFLLDVYRPADGEPRSVAQREGLR</sequence>
<keyword evidence="2" id="KW-1185">Reference proteome</keyword>
<reference evidence="1 2" key="1">
    <citation type="submission" date="2017-07" db="EMBL/GenBank/DDBJ databases">
        <title>Amycolatopsis antarcticus sp. nov., isolated from the surface of an Antarcticus brown macroalga.</title>
        <authorList>
            <person name="Wang J."/>
            <person name="Leiva S."/>
            <person name="Huang J."/>
            <person name="Huang Y."/>
        </authorList>
    </citation>
    <scope>NUCLEOTIDE SEQUENCE [LARGE SCALE GENOMIC DNA]</scope>
    <source>
        <strain evidence="1 2">AU-G6</strain>
    </source>
</reference>
<evidence type="ECO:0000313" key="2">
    <source>
        <dbReference type="Proteomes" id="UP000242444"/>
    </source>
</evidence>
<dbReference type="Pfam" id="PF05401">
    <property type="entry name" value="NodS"/>
    <property type="match status" value="1"/>
</dbReference>
<dbReference type="GO" id="GO:0009312">
    <property type="term" value="P:oligosaccharide biosynthetic process"/>
    <property type="evidence" value="ECO:0007669"/>
    <property type="project" value="InterPro"/>
</dbReference>